<feature type="domain" description="Haemolysin activator HlyB C-terminal" evidence="4">
    <location>
        <begin position="172"/>
        <end position="497"/>
    </location>
</feature>
<evidence type="ECO:0000256" key="2">
    <source>
        <dbReference type="ARBA" id="ARBA00022692"/>
    </source>
</evidence>
<keyword evidence="2" id="KW-0812">Transmembrane</keyword>
<dbReference type="Proteomes" id="UP001165396">
    <property type="component" value="Unassembled WGS sequence"/>
</dbReference>
<keyword evidence="7" id="KW-1185">Reference proteome</keyword>
<comment type="caution">
    <text evidence="6">The sequence shown here is derived from an EMBL/GenBank/DDBJ whole genome shotgun (WGS) entry which is preliminary data.</text>
</comment>
<dbReference type="EMBL" id="JANKJG010000009">
    <property type="protein sequence ID" value="MCR8827334.1"/>
    <property type="molecule type" value="Genomic_DNA"/>
</dbReference>
<evidence type="ECO:0000313" key="7">
    <source>
        <dbReference type="Proteomes" id="UP001165396"/>
    </source>
</evidence>
<sequence length="539" mass="57088">MQPQLQRLNGAVVFTGRTGTEAPPGAEEIGITLSGVDLRNPLPQLAAQNAAFRARLTSGRIAVSELFEATAALEEAYADAGFVLTRVVLPQQSLRDGGVLRVEVVNGFIERIDTANVPANTRSRIDGLTAPIVNKKGLTRAELERQLLLAGDVPGVALKSALGAGDAPGSAVIALDPEYRPVTGFAGFGNPTDDGLGPVAFNVGMEINSPLKFGETLYLRASGAPEDFFNDDPRSRILAVGAVVPLGFTGLTLNVEFTSSDTTPDDDLVATRSSFDRQSVRLSYPFVRSRQLNVTGQMSLDLQSDEQSLILGGGALTPLYRDELTVLRFGGSVSYFHEDESVTEAGLVLSQGLDAFGARTAANATASGLPLSRAGADAEFTKLSGSFSHRRQLPASIPLALSLMGRFQTSFGDPLLTSEQISIVGAQELSAFDSGALRGDNGFVVRSELSTQSRVTLGSVPVLLSPYAFVSYGMVQLENPSAAEQGRTDAFAYGIGIDFFAQTDSNFRSSSLRVELGRGETDDGSADENRITISGNFRF</sequence>
<gene>
    <name evidence="6" type="ORF">NTA49_12385</name>
</gene>
<evidence type="ECO:0000313" key="6">
    <source>
        <dbReference type="EMBL" id="MCR8827334.1"/>
    </source>
</evidence>
<dbReference type="Pfam" id="PF08479">
    <property type="entry name" value="POTRA_2"/>
    <property type="match status" value="1"/>
</dbReference>
<evidence type="ECO:0000259" key="4">
    <source>
        <dbReference type="Pfam" id="PF03865"/>
    </source>
</evidence>
<keyword evidence="3" id="KW-0998">Cell outer membrane</keyword>
<dbReference type="PANTHER" id="PTHR34597:SF6">
    <property type="entry name" value="BLR6126 PROTEIN"/>
    <property type="match status" value="1"/>
</dbReference>
<dbReference type="Gene3D" id="3.10.20.310">
    <property type="entry name" value="membrane protein fhac"/>
    <property type="match status" value="1"/>
</dbReference>
<dbReference type="PANTHER" id="PTHR34597">
    <property type="entry name" value="SLR1661 PROTEIN"/>
    <property type="match status" value="1"/>
</dbReference>
<dbReference type="InterPro" id="IPR013686">
    <property type="entry name" value="Polypept-transport_assoc_ShlB"/>
</dbReference>
<dbReference type="InterPro" id="IPR051544">
    <property type="entry name" value="TPS_OM_transporter"/>
</dbReference>
<dbReference type="Pfam" id="PF03865">
    <property type="entry name" value="ShlB"/>
    <property type="match status" value="1"/>
</dbReference>
<feature type="domain" description="Polypeptide-transport-associated ShlB-type" evidence="5">
    <location>
        <begin position="58"/>
        <end position="107"/>
    </location>
</feature>
<proteinExistence type="predicted"/>
<dbReference type="RefSeq" id="WP_258295105.1">
    <property type="nucleotide sequence ID" value="NZ_JANKJG010000009.1"/>
</dbReference>
<organism evidence="6 7">
    <name type="scientific">Pseudosulfitobacter koreensis</name>
    <dbReference type="NCBI Taxonomy" id="2968472"/>
    <lineage>
        <taxon>Bacteria</taxon>
        <taxon>Pseudomonadati</taxon>
        <taxon>Pseudomonadota</taxon>
        <taxon>Alphaproteobacteria</taxon>
        <taxon>Rhodobacterales</taxon>
        <taxon>Roseobacteraceae</taxon>
        <taxon>Pseudosulfitobacter</taxon>
    </lineage>
</organism>
<dbReference type="Gene3D" id="2.40.160.50">
    <property type="entry name" value="membrane protein fhac: a member of the omp85/tpsb transporter family"/>
    <property type="match status" value="1"/>
</dbReference>
<evidence type="ECO:0008006" key="8">
    <source>
        <dbReference type="Google" id="ProtNLM"/>
    </source>
</evidence>
<keyword evidence="1" id="KW-0472">Membrane</keyword>
<reference evidence="6" key="1">
    <citation type="submission" date="2022-07" db="EMBL/GenBank/DDBJ databases">
        <title>Pseudosulfitobacter sp. strain AP-MA-4, whole genome sequence.</title>
        <authorList>
            <person name="Jiang Y."/>
        </authorList>
    </citation>
    <scope>NUCLEOTIDE SEQUENCE</scope>
    <source>
        <strain evidence="6">AP-MA-4</strain>
    </source>
</reference>
<keyword evidence="1" id="KW-1134">Transmembrane beta strand</keyword>
<evidence type="ECO:0000256" key="1">
    <source>
        <dbReference type="ARBA" id="ARBA00022452"/>
    </source>
</evidence>
<name>A0ABT1Z2H5_9RHOB</name>
<accession>A0ABT1Z2H5</accession>
<evidence type="ECO:0000256" key="3">
    <source>
        <dbReference type="ARBA" id="ARBA00023237"/>
    </source>
</evidence>
<protein>
    <recommendedName>
        <fullName evidence="8">Hemolysin activation/secretion protein</fullName>
    </recommendedName>
</protein>
<dbReference type="InterPro" id="IPR005565">
    <property type="entry name" value="Hemolysn_activator_HlyB_C"/>
</dbReference>
<evidence type="ECO:0000259" key="5">
    <source>
        <dbReference type="Pfam" id="PF08479"/>
    </source>
</evidence>